<sequence length="182" mass="21678">MGEEKSDNEIIELYKNGEKEALKYLIERYASPIFNFVAHLTNRNDAPDIVQDIFIKTWKNIKRYDSKKASFKTWIFTIARNSVTDFWRKKKNILFTEIEESFSENIPDENLLPDEVLQKLEDAELLNKTLEKLRPDYREVLVLYYQEEMTFEEIGGILSKPTNTVKSQHRRAIIELRELLHF</sequence>
<evidence type="ECO:0000313" key="7">
    <source>
        <dbReference type="EMBL" id="OGJ08768.1"/>
    </source>
</evidence>
<dbReference type="PANTHER" id="PTHR43133">
    <property type="entry name" value="RNA POLYMERASE ECF-TYPE SIGMA FACTO"/>
    <property type="match status" value="1"/>
</dbReference>
<dbReference type="AlphaFoldDB" id="A0A1F6YR24"/>
<evidence type="ECO:0000259" key="5">
    <source>
        <dbReference type="Pfam" id="PF04542"/>
    </source>
</evidence>
<evidence type="ECO:0000256" key="1">
    <source>
        <dbReference type="ARBA" id="ARBA00010641"/>
    </source>
</evidence>
<evidence type="ECO:0008006" key="9">
    <source>
        <dbReference type="Google" id="ProtNLM"/>
    </source>
</evidence>
<keyword evidence="4" id="KW-0804">Transcription</keyword>
<feature type="domain" description="RNA polymerase sigma factor 70 region 4 type 2" evidence="6">
    <location>
        <begin position="125"/>
        <end position="173"/>
    </location>
</feature>
<protein>
    <recommendedName>
        <fullName evidence="9">RNA polymerase sigma factor</fullName>
    </recommendedName>
</protein>
<dbReference type="Pfam" id="PF04542">
    <property type="entry name" value="Sigma70_r2"/>
    <property type="match status" value="1"/>
</dbReference>
<keyword evidence="3" id="KW-0731">Sigma factor</keyword>
<dbReference type="Gene3D" id="1.10.1740.10">
    <property type="match status" value="1"/>
</dbReference>
<dbReference type="InterPro" id="IPR013324">
    <property type="entry name" value="RNA_pol_sigma_r3/r4-like"/>
</dbReference>
<dbReference type="SUPFAM" id="SSF88946">
    <property type="entry name" value="Sigma2 domain of RNA polymerase sigma factors"/>
    <property type="match status" value="1"/>
</dbReference>
<evidence type="ECO:0000256" key="2">
    <source>
        <dbReference type="ARBA" id="ARBA00023015"/>
    </source>
</evidence>
<dbReference type="SUPFAM" id="SSF88659">
    <property type="entry name" value="Sigma3 and sigma4 domains of RNA polymerase sigma factors"/>
    <property type="match status" value="1"/>
</dbReference>
<dbReference type="InterPro" id="IPR014284">
    <property type="entry name" value="RNA_pol_sigma-70_dom"/>
</dbReference>
<accession>A0A1F6YR24</accession>
<dbReference type="GO" id="GO:0006352">
    <property type="term" value="P:DNA-templated transcription initiation"/>
    <property type="evidence" value="ECO:0007669"/>
    <property type="project" value="InterPro"/>
</dbReference>
<evidence type="ECO:0000313" key="8">
    <source>
        <dbReference type="Proteomes" id="UP000177047"/>
    </source>
</evidence>
<dbReference type="InterPro" id="IPR039425">
    <property type="entry name" value="RNA_pol_sigma-70-like"/>
</dbReference>
<dbReference type="NCBIfam" id="TIGR02937">
    <property type="entry name" value="sigma70-ECF"/>
    <property type="match status" value="1"/>
</dbReference>
<feature type="domain" description="RNA polymerase sigma-70 region 2" evidence="5">
    <location>
        <begin position="25"/>
        <end position="91"/>
    </location>
</feature>
<reference evidence="7 8" key="1">
    <citation type="journal article" date="2016" name="Nat. Commun.">
        <title>Thousands of microbial genomes shed light on interconnected biogeochemical processes in an aquifer system.</title>
        <authorList>
            <person name="Anantharaman K."/>
            <person name="Brown C.T."/>
            <person name="Hug L.A."/>
            <person name="Sharon I."/>
            <person name="Castelle C.J."/>
            <person name="Probst A.J."/>
            <person name="Thomas B.C."/>
            <person name="Singh A."/>
            <person name="Wilkins M.J."/>
            <person name="Karaoz U."/>
            <person name="Brodie E.L."/>
            <person name="Williams K.H."/>
            <person name="Hubbard S.S."/>
            <person name="Banfield J.F."/>
        </authorList>
    </citation>
    <scope>NUCLEOTIDE SEQUENCE [LARGE SCALE GENOMIC DNA]</scope>
</reference>
<dbReference type="GO" id="GO:0016987">
    <property type="term" value="F:sigma factor activity"/>
    <property type="evidence" value="ECO:0007669"/>
    <property type="project" value="UniProtKB-KW"/>
</dbReference>
<dbReference type="EMBL" id="MFWB01000017">
    <property type="protein sequence ID" value="OGJ08768.1"/>
    <property type="molecule type" value="Genomic_DNA"/>
</dbReference>
<name>A0A1F6YR24_9BACT</name>
<dbReference type="Proteomes" id="UP000177047">
    <property type="component" value="Unassembled WGS sequence"/>
</dbReference>
<organism evidence="7 8">
    <name type="scientific">Candidatus Nomurabacteria bacterium RIFOXYB1_FULL_39_16</name>
    <dbReference type="NCBI Taxonomy" id="1801803"/>
    <lineage>
        <taxon>Bacteria</taxon>
        <taxon>Candidatus Nomuraibacteriota</taxon>
    </lineage>
</organism>
<evidence type="ECO:0000256" key="3">
    <source>
        <dbReference type="ARBA" id="ARBA00023082"/>
    </source>
</evidence>
<dbReference type="InterPro" id="IPR007627">
    <property type="entry name" value="RNA_pol_sigma70_r2"/>
</dbReference>
<dbReference type="InterPro" id="IPR013249">
    <property type="entry name" value="RNA_pol_sigma70_r4_t2"/>
</dbReference>
<dbReference type="Gene3D" id="1.10.10.10">
    <property type="entry name" value="Winged helix-like DNA-binding domain superfamily/Winged helix DNA-binding domain"/>
    <property type="match status" value="1"/>
</dbReference>
<dbReference type="InterPro" id="IPR036388">
    <property type="entry name" value="WH-like_DNA-bd_sf"/>
</dbReference>
<keyword evidence="2" id="KW-0805">Transcription regulation</keyword>
<dbReference type="CDD" id="cd06171">
    <property type="entry name" value="Sigma70_r4"/>
    <property type="match status" value="1"/>
</dbReference>
<evidence type="ECO:0000256" key="4">
    <source>
        <dbReference type="ARBA" id="ARBA00023163"/>
    </source>
</evidence>
<dbReference type="Pfam" id="PF08281">
    <property type="entry name" value="Sigma70_r4_2"/>
    <property type="match status" value="1"/>
</dbReference>
<dbReference type="PANTHER" id="PTHR43133:SF51">
    <property type="entry name" value="RNA POLYMERASE SIGMA FACTOR"/>
    <property type="match status" value="1"/>
</dbReference>
<dbReference type="GO" id="GO:0003677">
    <property type="term" value="F:DNA binding"/>
    <property type="evidence" value="ECO:0007669"/>
    <property type="project" value="InterPro"/>
</dbReference>
<comment type="similarity">
    <text evidence="1">Belongs to the sigma-70 factor family. ECF subfamily.</text>
</comment>
<comment type="caution">
    <text evidence="7">The sequence shown here is derived from an EMBL/GenBank/DDBJ whole genome shotgun (WGS) entry which is preliminary data.</text>
</comment>
<evidence type="ECO:0000259" key="6">
    <source>
        <dbReference type="Pfam" id="PF08281"/>
    </source>
</evidence>
<dbReference type="InterPro" id="IPR013325">
    <property type="entry name" value="RNA_pol_sigma_r2"/>
</dbReference>
<gene>
    <name evidence="7" type="ORF">A2356_02305</name>
</gene>
<dbReference type="STRING" id="1801803.A2356_02305"/>
<proteinExistence type="inferred from homology"/>